<comment type="similarity">
    <text evidence="2">Belongs to the DUF177 domain family.</text>
</comment>
<dbReference type="PANTHER" id="PTHR38099">
    <property type="entry name" value="LARGE RIBOSOMAL RNA SUBUNIT ACCUMULATION PROTEIN YCED"/>
    <property type="match status" value="1"/>
</dbReference>
<sequence length="167" mass="18422">MADDWIIDPTMLSTKPKVLSGRLTPADLDGVLDLVAGPEGEFDYTVSAYLDKQQRKVVSCIIKGFAPLTCQSTLEVFRFDVAIEDRLVLVDDESSLPPIEMESEDEDFVVVDGPIDVRDLVEDAVILALPMVPRKPGLEDVPAKAEDVPKKESPFAVLRAVKKPDQR</sequence>
<dbReference type="InterPro" id="IPR039255">
    <property type="entry name" value="YceD_bac"/>
</dbReference>
<evidence type="ECO:0000313" key="7">
    <source>
        <dbReference type="Proteomes" id="UP000503096"/>
    </source>
</evidence>
<dbReference type="Proteomes" id="UP000503096">
    <property type="component" value="Chromosome"/>
</dbReference>
<evidence type="ECO:0000256" key="5">
    <source>
        <dbReference type="ARBA" id="ARBA00031841"/>
    </source>
</evidence>
<dbReference type="KEGG" id="upl:DSM104440_02030"/>
<accession>A0A6M4H907</accession>
<comment type="function">
    <text evidence="1">Plays a role in synthesis, processing and/or stability of 23S rRNA.</text>
</comment>
<evidence type="ECO:0000256" key="2">
    <source>
        <dbReference type="ARBA" id="ARBA00010740"/>
    </source>
</evidence>
<dbReference type="FunCoup" id="A0A6M4H907">
    <property type="interactions" value="120"/>
</dbReference>
<gene>
    <name evidence="6" type="ORF">DSM104440_02030</name>
</gene>
<proteinExistence type="inferred from homology"/>
<keyword evidence="4" id="KW-0690">Ribosome biogenesis</keyword>
<dbReference type="EMBL" id="CP053073">
    <property type="protein sequence ID" value="QJR15213.1"/>
    <property type="molecule type" value="Genomic_DNA"/>
</dbReference>
<dbReference type="GO" id="GO:0005829">
    <property type="term" value="C:cytosol"/>
    <property type="evidence" value="ECO:0007669"/>
    <property type="project" value="TreeGrafter"/>
</dbReference>
<dbReference type="AlphaFoldDB" id="A0A6M4H907"/>
<dbReference type="InParanoid" id="A0A6M4H907"/>
<evidence type="ECO:0000256" key="1">
    <source>
        <dbReference type="ARBA" id="ARBA00002868"/>
    </source>
</evidence>
<dbReference type="GO" id="GO:0042254">
    <property type="term" value="P:ribosome biogenesis"/>
    <property type="evidence" value="ECO:0007669"/>
    <property type="project" value="UniProtKB-KW"/>
</dbReference>
<protein>
    <recommendedName>
        <fullName evidence="3">Large ribosomal RNA subunit accumulation protein YceD</fullName>
    </recommendedName>
    <alternativeName>
        <fullName evidence="5">23S rRNA accumulation protein YceD</fullName>
    </alternativeName>
</protein>
<keyword evidence="7" id="KW-1185">Reference proteome</keyword>
<evidence type="ECO:0000256" key="4">
    <source>
        <dbReference type="ARBA" id="ARBA00022517"/>
    </source>
</evidence>
<reference evidence="6 7" key="1">
    <citation type="submission" date="2020-04" db="EMBL/GenBank/DDBJ databases">
        <title>Usitatibacter rugosus gen. nov., sp. nov. and Usitatibacter palustris sp. nov., novel members of Usitatibacteraceae fam. nov. within the order Nitrosomonadales isolated from soil.</title>
        <authorList>
            <person name="Huber K.J."/>
            <person name="Neumann-Schaal M."/>
            <person name="Geppert A."/>
            <person name="Luckner M."/>
            <person name="Wanner G."/>
            <person name="Overmann J."/>
        </authorList>
    </citation>
    <scope>NUCLEOTIDE SEQUENCE [LARGE SCALE GENOMIC DNA]</scope>
    <source>
        <strain evidence="6 7">Swamp67</strain>
    </source>
</reference>
<evidence type="ECO:0000256" key="3">
    <source>
        <dbReference type="ARBA" id="ARBA00015716"/>
    </source>
</evidence>
<dbReference type="InterPro" id="IPR003772">
    <property type="entry name" value="YceD"/>
</dbReference>
<organism evidence="6 7">
    <name type="scientific">Usitatibacter palustris</name>
    <dbReference type="NCBI Taxonomy" id="2732487"/>
    <lineage>
        <taxon>Bacteria</taxon>
        <taxon>Pseudomonadati</taxon>
        <taxon>Pseudomonadota</taxon>
        <taxon>Betaproteobacteria</taxon>
        <taxon>Nitrosomonadales</taxon>
        <taxon>Usitatibacteraceae</taxon>
        <taxon>Usitatibacter</taxon>
    </lineage>
</organism>
<dbReference type="Pfam" id="PF02620">
    <property type="entry name" value="YceD"/>
    <property type="match status" value="1"/>
</dbReference>
<name>A0A6M4H907_9PROT</name>
<dbReference type="PANTHER" id="PTHR38099:SF1">
    <property type="entry name" value="LARGE RIBOSOMAL RNA SUBUNIT ACCUMULATION PROTEIN YCED"/>
    <property type="match status" value="1"/>
</dbReference>
<dbReference type="RefSeq" id="WP_171162302.1">
    <property type="nucleotide sequence ID" value="NZ_CP053073.1"/>
</dbReference>
<evidence type="ECO:0000313" key="6">
    <source>
        <dbReference type="EMBL" id="QJR15213.1"/>
    </source>
</evidence>